<evidence type="ECO:0000313" key="2">
    <source>
        <dbReference type="Proteomes" id="UP001244563"/>
    </source>
</evidence>
<accession>A0ABT9TRE7</accession>
<proteinExistence type="predicted"/>
<keyword evidence="2" id="KW-1185">Reference proteome</keyword>
<organism evidence="1 2">
    <name type="scientific">Paenarthrobacter nicotinovorans</name>
    <name type="common">Arthrobacter nicotinovorans</name>
    <dbReference type="NCBI Taxonomy" id="29320"/>
    <lineage>
        <taxon>Bacteria</taxon>
        <taxon>Bacillati</taxon>
        <taxon>Actinomycetota</taxon>
        <taxon>Actinomycetes</taxon>
        <taxon>Micrococcales</taxon>
        <taxon>Micrococcaceae</taxon>
        <taxon>Paenarthrobacter</taxon>
    </lineage>
</organism>
<reference evidence="1 2" key="1">
    <citation type="submission" date="2023-07" db="EMBL/GenBank/DDBJ databases">
        <title>Sorghum-associated microbial communities from plants grown in Nebraska, USA.</title>
        <authorList>
            <person name="Schachtman D."/>
        </authorList>
    </citation>
    <scope>NUCLEOTIDE SEQUENCE [LARGE SCALE GENOMIC DNA]</scope>
    <source>
        <strain evidence="1 2">CC523</strain>
    </source>
</reference>
<evidence type="ECO:0000313" key="1">
    <source>
        <dbReference type="EMBL" id="MDQ0104251.1"/>
    </source>
</evidence>
<dbReference type="Proteomes" id="UP001244563">
    <property type="component" value="Unassembled WGS sequence"/>
</dbReference>
<sequence length="337" mass="34737">MAGFYGADIAQLRSLAGVMGKAADAISLQSTQLSNAINSTTAWQGRDATVFKGDWNSQHRQSLVKAANMLRENASQLKKHANQQEFASHNDGSGTSVGVLKDVYDTAMGAKGVAAPLWTAFKYLLPVKPDAAGNVIPRHLRYGQTKEILTNWRAGGSVLRDGITALRNGEKVTDVITDLKANIPYSTAFQEASKFSKGLRIAGAVAAPLNIVGGISDMISPQHDGWRGTGDRVAGGLSVVGGVGSIMLMTAGGAALLGPIGAPIVIGAGLVAGAWALGNLVADNWDSISNFARNPGSYIADGAKEVGNFAKDVGSKVADGVSNAAKSVGNFVGGIFG</sequence>
<gene>
    <name evidence="1" type="ORF">J2T10_003925</name>
</gene>
<protein>
    <submittedName>
        <fullName evidence="1">Uncharacterized protein YukE</fullName>
    </submittedName>
</protein>
<dbReference type="RefSeq" id="WP_018778349.1">
    <property type="nucleotide sequence ID" value="NZ_BDDW01000014.1"/>
</dbReference>
<dbReference type="Gene3D" id="1.10.287.1060">
    <property type="entry name" value="ESAT-6-like"/>
    <property type="match status" value="1"/>
</dbReference>
<dbReference type="EMBL" id="JAUSSW010000015">
    <property type="protein sequence ID" value="MDQ0104251.1"/>
    <property type="molecule type" value="Genomic_DNA"/>
</dbReference>
<comment type="caution">
    <text evidence="1">The sequence shown here is derived from an EMBL/GenBank/DDBJ whole genome shotgun (WGS) entry which is preliminary data.</text>
</comment>
<name>A0ABT9TRE7_PAENI</name>